<name>A0A0F7V567_TOXGV</name>
<dbReference type="GO" id="GO:0051213">
    <property type="term" value="F:dioxygenase activity"/>
    <property type="evidence" value="ECO:0007669"/>
    <property type="project" value="UniProtKB-KW"/>
</dbReference>
<dbReference type="InterPro" id="IPR008775">
    <property type="entry name" value="Phytyl_CoA_dOase-like"/>
</dbReference>
<dbReference type="PANTHER" id="PTHR37563">
    <property type="entry name" value="PHYTANOYL-COA DIOXYGENASE FAMILY PROTEIN (AFU_ORTHOLOGUE AFUA_2G03330)"/>
    <property type="match status" value="1"/>
</dbReference>
<feature type="compositionally biased region" description="Low complexity" evidence="1">
    <location>
        <begin position="543"/>
        <end position="565"/>
    </location>
</feature>
<dbReference type="Pfam" id="PF05721">
    <property type="entry name" value="PhyH"/>
    <property type="match status" value="1"/>
</dbReference>
<organism evidence="3">
    <name type="scientific">Toxoplasma gondii (strain ATCC 50861 / VEG)</name>
    <dbReference type="NCBI Taxonomy" id="432359"/>
    <lineage>
        <taxon>Eukaryota</taxon>
        <taxon>Sar</taxon>
        <taxon>Alveolata</taxon>
        <taxon>Apicomplexa</taxon>
        <taxon>Conoidasida</taxon>
        <taxon>Coccidia</taxon>
        <taxon>Eucoccidiorida</taxon>
        <taxon>Eimeriorina</taxon>
        <taxon>Sarcocystidae</taxon>
        <taxon>Toxoplasma</taxon>
    </lineage>
</organism>
<evidence type="ECO:0000313" key="3">
    <source>
        <dbReference type="EMBL" id="CEL77636.1"/>
    </source>
</evidence>
<dbReference type="AlphaFoldDB" id="A0A0F7V567"/>
<evidence type="ECO:0000256" key="2">
    <source>
        <dbReference type="SAM" id="Phobius"/>
    </source>
</evidence>
<feature type="region of interest" description="Disordered" evidence="1">
    <location>
        <begin position="683"/>
        <end position="716"/>
    </location>
</feature>
<keyword evidence="3" id="KW-0560">Oxidoreductase</keyword>
<keyword evidence="3" id="KW-0223">Dioxygenase</keyword>
<keyword evidence="2" id="KW-1133">Transmembrane helix</keyword>
<sequence length="892" mass="96236">MTALNTRASLQGRVFTATEARRMAWRSASAFPSSGCLSTFSASPSPQLVTSLSSVHPFSFSVAPSSSCVSSHSLLSPAGCARRFSSRCRLFPLPLSASSLSSSRPSAVSVCSSSLSCSSASARFASSASSPLRQTATAAAAGRAAAAAAKRREERKLRERWMRLQKGLKVGGTVGAIFVVTAGSLAWFLSSLKRRHPPPPVDPDMSLPFPLADELCISPVPLSSLPTSSVSSSPCSACCSRDSSLSCASTCASNCALTCSSRSCSCGSEGSGSRSLPNVYPSPEALTELSEKYPFFPASKELFLKAASHVLPLEYHLHLRNAFCRYLALRLSEDVCKCRSPPSHQSPHGEKKEQEGSACQRGERVLTADKVKATMREIWEFLGVSTEREGDDGAHTFFSLIDFDSEIEAFLTRLQMPPSASPSSSCPSPSPFSSSVEEFAERVKEKISDVLLTNWQRQRFFDPLTFKRSSFTRRISHEAAGRDVGTPAPSFSYADVDLSRYGRCASPSPASSSSVPPSSSSSLLSSVVSFFLRPFSTRPSSPPAVSKADSPSSSSPSPSSSLSSEPLFLGTHQIQKAVASLKEYGVCIIRGGLTRQQLDVLQRTLHTDEAMAMSSAMAMQAEDPNVWCTRPTTGRLHCLLRGTLLEAPLADAQRVWMPVVFSYLPCDARGGFSSEPDARLTSAWKGAKSADPAAGETATRGERGVTDISAADDELDDGRADPKKGLLAVSELSKRLFVSDMQTVDADPLAIIQPWHRDTSARSLTVLVPLCDLNEANGPTELLPRSHILCPSKPVGWKEKLDIWRGFFTGLLCATGGSLRPTLKAGDILIYDSRVLHRGLGNATWHSRPVLAFRYDYEDQPPPGEYAKRWKSQRTFLFGRAVERLLGLYNQL</sequence>
<reference evidence="3" key="1">
    <citation type="journal article" date="2015" name="PLoS ONE">
        <title>Comprehensive Evaluation of Toxoplasma gondii VEG and Neospora caninum LIV Genomes with Tachyzoite Stage Transcriptome and Proteome Defines Novel Transcript Features.</title>
        <authorList>
            <person name="Ramaprasad A."/>
            <person name="Mourier T."/>
            <person name="Naeem R."/>
            <person name="Malas T.B."/>
            <person name="Moussa E."/>
            <person name="Panigrahi A."/>
            <person name="Vermont S.J."/>
            <person name="Otto T.D."/>
            <person name="Wastling J."/>
            <person name="Pain A."/>
        </authorList>
    </citation>
    <scope>NUCLEOTIDE SEQUENCE</scope>
    <source>
        <strain evidence="3">VEG</strain>
    </source>
</reference>
<feature type="region of interest" description="Disordered" evidence="1">
    <location>
        <begin position="340"/>
        <end position="361"/>
    </location>
</feature>
<feature type="transmembrane region" description="Helical" evidence="2">
    <location>
        <begin position="168"/>
        <end position="189"/>
    </location>
</feature>
<feature type="compositionally biased region" description="Basic and acidic residues" evidence="1">
    <location>
        <begin position="347"/>
        <end position="361"/>
    </location>
</feature>
<evidence type="ECO:0000256" key="1">
    <source>
        <dbReference type="SAM" id="MobiDB-lite"/>
    </source>
</evidence>
<dbReference type="InterPro" id="IPR051961">
    <property type="entry name" value="Fungal_Metabolite_Diox"/>
</dbReference>
<feature type="region of interest" description="Disordered" evidence="1">
    <location>
        <begin position="538"/>
        <end position="565"/>
    </location>
</feature>
<protein>
    <submittedName>
        <fullName evidence="3">Phytanoyl-CoA dioxygenase (PhyH) superfamily protein</fullName>
    </submittedName>
</protein>
<keyword evidence="2" id="KW-0472">Membrane</keyword>
<proteinExistence type="predicted"/>
<dbReference type="SUPFAM" id="SSF51197">
    <property type="entry name" value="Clavaminate synthase-like"/>
    <property type="match status" value="1"/>
</dbReference>
<dbReference type="EMBL" id="LN714501">
    <property type="protein sequence ID" value="CEL77636.1"/>
    <property type="molecule type" value="Genomic_DNA"/>
</dbReference>
<dbReference type="Gene3D" id="2.60.120.620">
    <property type="entry name" value="q2cbj1_9rhob like domain"/>
    <property type="match status" value="1"/>
</dbReference>
<keyword evidence="2" id="KW-0812">Transmembrane</keyword>
<accession>A0A0F7V567</accession>
<dbReference type="PANTHER" id="PTHR37563:SF2">
    <property type="entry name" value="PHYTANOYL-COA DIOXYGENASE FAMILY PROTEIN (AFU_ORTHOLOGUE AFUA_2G03330)"/>
    <property type="match status" value="1"/>
</dbReference>
<gene>
    <name evidence="3" type="ORF">BN1205_099020</name>
</gene>